<dbReference type="NCBIfam" id="TIGR03317">
    <property type="entry name" value="ygfZ_signature"/>
    <property type="match status" value="1"/>
</dbReference>
<evidence type="ECO:0000256" key="5">
    <source>
        <dbReference type="SAM" id="MobiDB-lite"/>
    </source>
</evidence>
<accession>A0AAD4DMQ8</accession>
<evidence type="ECO:0000313" key="7">
    <source>
        <dbReference type="EMBL" id="KAG0280614.1"/>
    </source>
</evidence>
<proteinExistence type="inferred from homology"/>
<dbReference type="Gene3D" id="3.30.1360.120">
    <property type="entry name" value="Probable tRNA modification gtpase trme, domain 1"/>
    <property type="match status" value="1"/>
</dbReference>
<dbReference type="InterPro" id="IPR017703">
    <property type="entry name" value="YgfZ/GCV_T_CS"/>
</dbReference>
<sequence>MNAFRQFRTVEPLKALCRARIIAPSTGYTQQQQLMTTMRINSTFLNRSRFMSTSTSGKGSYIHLPTRGLLQIHGKDASKFLQGLITNHMPRIENGGGGFLAAFLSPKGRVMYDVFIHPVNEPKDDSSSPSDPAYLIECDARALPELHKHIARFVLRSKVKMVGVTESFDVYSVLDDQPANNSNETSEDATVAPTNAKVMERLAKMNATIGMYDNRAVNLMGYRVIVPKGQTLLLPENYRQGTLEEYHVRRIINGVPEGIDDFIAGTSLPLECNLDYMNGVDFRKGCYVGQELTIRTYHKGITRKRIMPVQYFNPQDPEPSSIEFNKGASHVIPPQSELFPTKTTTPVPQQATSTSSARPVRASGKTGSNVGNIGLALVKLDHVKEGSTFDVMDREGATVRVKAFFPAWWPKQPESEEGGHE</sequence>
<evidence type="ECO:0000313" key="8">
    <source>
        <dbReference type="Proteomes" id="UP001194580"/>
    </source>
</evidence>
<gene>
    <name evidence="7" type="primary">CAF17</name>
    <name evidence="7" type="ORF">BGZ95_009456</name>
</gene>
<feature type="domain" description="CAF17 C-terminal" evidence="6">
    <location>
        <begin position="303"/>
        <end position="411"/>
    </location>
</feature>
<dbReference type="PANTHER" id="PTHR22602:SF0">
    <property type="entry name" value="TRANSFERASE CAF17, MITOCHONDRIAL-RELATED"/>
    <property type="match status" value="1"/>
</dbReference>
<dbReference type="InterPro" id="IPR045179">
    <property type="entry name" value="YgfZ/GcvT"/>
</dbReference>
<comment type="subcellular location">
    <subcellularLocation>
        <location evidence="1">Mitochondrion</location>
    </subcellularLocation>
</comment>
<dbReference type="InterPro" id="IPR027266">
    <property type="entry name" value="TrmE/GcvT-like"/>
</dbReference>
<dbReference type="Proteomes" id="UP001194580">
    <property type="component" value="Unassembled WGS sequence"/>
</dbReference>
<comment type="caution">
    <text evidence="7">The sequence shown here is derived from an EMBL/GenBank/DDBJ whole genome shotgun (WGS) entry which is preliminary data.</text>
</comment>
<name>A0AAD4DMQ8_9FUNG</name>
<evidence type="ECO:0000256" key="4">
    <source>
        <dbReference type="ARBA" id="ARBA00093447"/>
    </source>
</evidence>
<evidence type="ECO:0000256" key="1">
    <source>
        <dbReference type="ARBA" id="ARBA00004173"/>
    </source>
</evidence>
<dbReference type="PANTHER" id="PTHR22602">
    <property type="entry name" value="TRANSFERASE CAF17, MITOCHONDRIAL-RELATED"/>
    <property type="match status" value="1"/>
</dbReference>
<dbReference type="Pfam" id="PF25455">
    <property type="entry name" value="Beta-barrel_CAF17_C"/>
    <property type="match status" value="1"/>
</dbReference>
<feature type="region of interest" description="Disordered" evidence="5">
    <location>
        <begin position="335"/>
        <end position="366"/>
    </location>
</feature>
<keyword evidence="3" id="KW-0496">Mitochondrion</keyword>
<keyword evidence="2" id="KW-0809">Transit peptide</keyword>
<dbReference type="SUPFAM" id="SSF103025">
    <property type="entry name" value="Folate-binding domain"/>
    <property type="match status" value="1"/>
</dbReference>
<dbReference type="GO" id="GO:0005759">
    <property type="term" value="C:mitochondrial matrix"/>
    <property type="evidence" value="ECO:0007669"/>
    <property type="project" value="TreeGrafter"/>
</dbReference>
<protein>
    <submittedName>
        <fullName evidence="7">Ccr4 associated factor</fullName>
    </submittedName>
</protein>
<feature type="compositionally biased region" description="Polar residues" evidence="5">
    <location>
        <begin position="341"/>
        <end position="357"/>
    </location>
</feature>
<organism evidence="7 8">
    <name type="scientific">Linnemannia exigua</name>
    <dbReference type="NCBI Taxonomy" id="604196"/>
    <lineage>
        <taxon>Eukaryota</taxon>
        <taxon>Fungi</taxon>
        <taxon>Fungi incertae sedis</taxon>
        <taxon>Mucoromycota</taxon>
        <taxon>Mortierellomycotina</taxon>
        <taxon>Mortierellomycetes</taxon>
        <taxon>Mortierellales</taxon>
        <taxon>Mortierellaceae</taxon>
        <taxon>Linnemannia</taxon>
    </lineage>
</organism>
<dbReference type="EMBL" id="JAAAIL010000056">
    <property type="protein sequence ID" value="KAG0280614.1"/>
    <property type="molecule type" value="Genomic_DNA"/>
</dbReference>
<evidence type="ECO:0000256" key="3">
    <source>
        <dbReference type="ARBA" id="ARBA00023128"/>
    </source>
</evidence>
<comment type="similarity">
    <text evidence="4">Belongs to the GcvT family. CAF17/IBA57 subfamily.</text>
</comment>
<evidence type="ECO:0000256" key="2">
    <source>
        <dbReference type="ARBA" id="ARBA00022946"/>
    </source>
</evidence>
<dbReference type="AlphaFoldDB" id="A0AAD4DMQ8"/>
<dbReference type="InterPro" id="IPR057460">
    <property type="entry name" value="CAF17_C"/>
</dbReference>
<evidence type="ECO:0000259" key="6">
    <source>
        <dbReference type="Pfam" id="PF25455"/>
    </source>
</evidence>
<keyword evidence="8" id="KW-1185">Reference proteome</keyword>
<dbReference type="GO" id="GO:0016226">
    <property type="term" value="P:iron-sulfur cluster assembly"/>
    <property type="evidence" value="ECO:0007669"/>
    <property type="project" value="TreeGrafter"/>
</dbReference>
<reference evidence="7" key="1">
    <citation type="journal article" date="2020" name="Fungal Divers.">
        <title>Resolving the Mortierellaceae phylogeny through synthesis of multi-gene phylogenetics and phylogenomics.</title>
        <authorList>
            <person name="Vandepol N."/>
            <person name="Liber J."/>
            <person name="Desiro A."/>
            <person name="Na H."/>
            <person name="Kennedy M."/>
            <person name="Barry K."/>
            <person name="Grigoriev I.V."/>
            <person name="Miller A.N."/>
            <person name="O'Donnell K."/>
            <person name="Stajich J.E."/>
            <person name="Bonito G."/>
        </authorList>
    </citation>
    <scope>NUCLEOTIDE SEQUENCE</scope>
    <source>
        <strain evidence="7">NRRL 28262</strain>
    </source>
</reference>